<accession>A0AAN7LM76</accession>
<reference evidence="1 2" key="1">
    <citation type="journal article" date="2023" name="Hortic Res">
        <title>Pangenome of water caltrop reveals structural variations and asymmetric subgenome divergence after allopolyploidization.</title>
        <authorList>
            <person name="Zhang X."/>
            <person name="Chen Y."/>
            <person name="Wang L."/>
            <person name="Yuan Y."/>
            <person name="Fang M."/>
            <person name="Shi L."/>
            <person name="Lu R."/>
            <person name="Comes H.P."/>
            <person name="Ma Y."/>
            <person name="Chen Y."/>
            <person name="Huang G."/>
            <person name="Zhou Y."/>
            <person name="Zheng Z."/>
            <person name="Qiu Y."/>
        </authorList>
    </citation>
    <scope>NUCLEOTIDE SEQUENCE [LARGE SCALE GENOMIC DNA]</scope>
    <source>
        <strain evidence="1">F231</strain>
    </source>
</reference>
<proteinExistence type="predicted"/>
<evidence type="ECO:0000313" key="2">
    <source>
        <dbReference type="Proteomes" id="UP001346149"/>
    </source>
</evidence>
<dbReference type="EMBL" id="JAXQNO010000015">
    <property type="protein sequence ID" value="KAK4783321.1"/>
    <property type="molecule type" value="Genomic_DNA"/>
</dbReference>
<organism evidence="1 2">
    <name type="scientific">Trapa natans</name>
    <name type="common">Water chestnut</name>
    <dbReference type="NCBI Taxonomy" id="22666"/>
    <lineage>
        <taxon>Eukaryota</taxon>
        <taxon>Viridiplantae</taxon>
        <taxon>Streptophyta</taxon>
        <taxon>Embryophyta</taxon>
        <taxon>Tracheophyta</taxon>
        <taxon>Spermatophyta</taxon>
        <taxon>Magnoliopsida</taxon>
        <taxon>eudicotyledons</taxon>
        <taxon>Gunneridae</taxon>
        <taxon>Pentapetalae</taxon>
        <taxon>rosids</taxon>
        <taxon>malvids</taxon>
        <taxon>Myrtales</taxon>
        <taxon>Lythraceae</taxon>
        <taxon>Trapa</taxon>
    </lineage>
</organism>
<name>A0AAN7LM76_TRANT</name>
<comment type="caution">
    <text evidence="1">The sequence shown here is derived from an EMBL/GenBank/DDBJ whole genome shotgun (WGS) entry which is preliminary data.</text>
</comment>
<sequence>MNVWGQFAINQSFTPSNVHKPGSPFCSFYLTRVEGVDAHSHIRGFGLRVIVLKVSDCGARKRMRRRGSCSADTSLRITSPALACQKRIHSLHVVPRRDPVFDRVSELIDVQ</sequence>
<gene>
    <name evidence="1" type="ORF">SAY86_007695</name>
</gene>
<dbReference type="Proteomes" id="UP001346149">
    <property type="component" value="Unassembled WGS sequence"/>
</dbReference>
<protein>
    <submittedName>
        <fullName evidence="1">Uncharacterized protein</fullName>
    </submittedName>
</protein>
<evidence type="ECO:0000313" key="1">
    <source>
        <dbReference type="EMBL" id="KAK4783321.1"/>
    </source>
</evidence>
<dbReference type="AlphaFoldDB" id="A0AAN7LM76"/>
<keyword evidence="2" id="KW-1185">Reference proteome</keyword>